<dbReference type="InterPro" id="IPR036271">
    <property type="entry name" value="Tet_transcr_reg_TetR-rel_C_sf"/>
</dbReference>
<dbReference type="SUPFAM" id="SSF48498">
    <property type="entry name" value="Tetracyclin repressor-like, C-terminal domain"/>
    <property type="match status" value="1"/>
</dbReference>
<dbReference type="SUPFAM" id="SSF46689">
    <property type="entry name" value="Homeodomain-like"/>
    <property type="match status" value="1"/>
</dbReference>
<dbReference type="PANTHER" id="PTHR47506">
    <property type="entry name" value="TRANSCRIPTIONAL REGULATORY PROTEIN"/>
    <property type="match status" value="1"/>
</dbReference>
<comment type="caution">
    <text evidence="7">The sequence shown here is derived from an EMBL/GenBank/DDBJ whole genome shotgun (WGS) entry which is preliminary data.</text>
</comment>
<evidence type="ECO:0000256" key="2">
    <source>
        <dbReference type="ARBA" id="ARBA00023125"/>
    </source>
</evidence>
<evidence type="ECO:0000313" key="8">
    <source>
        <dbReference type="Proteomes" id="UP000295129"/>
    </source>
</evidence>
<dbReference type="AlphaFoldDB" id="A0A4R6EHG6"/>
<dbReference type="InterPro" id="IPR011075">
    <property type="entry name" value="TetR_C"/>
</dbReference>
<dbReference type="PRINTS" id="PR00455">
    <property type="entry name" value="HTHTETR"/>
</dbReference>
<evidence type="ECO:0000259" key="6">
    <source>
        <dbReference type="PROSITE" id="PS50977"/>
    </source>
</evidence>
<dbReference type="Gene3D" id="1.10.357.10">
    <property type="entry name" value="Tetracycline Repressor, domain 2"/>
    <property type="match status" value="1"/>
</dbReference>
<feature type="DNA-binding region" description="H-T-H motif" evidence="4">
    <location>
        <begin position="52"/>
        <end position="71"/>
    </location>
</feature>
<keyword evidence="1" id="KW-0805">Transcription regulation</keyword>
<organism evidence="7 8">
    <name type="scientific">Azoarcus indigens</name>
    <dbReference type="NCBI Taxonomy" id="29545"/>
    <lineage>
        <taxon>Bacteria</taxon>
        <taxon>Pseudomonadati</taxon>
        <taxon>Pseudomonadota</taxon>
        <taxon>Betaproteobacteria</taxon>
        <taxon>Rhodocyclales</taxon>
        <taxon>Zoogloeaceae</taxon>
        <taxon>Azoarcus</taxon>
    </lineage>
</organism>
<keyword evidence="8" id="KW-1185">Reference proteome</keyword>
<dbReference type="Pfam" id="PF00440">
    <property type="entry name" value="TetR_N"/>
    <property type="match status" value="1"/>
</dbReference>
<dbReference type="EMBL" id="SNVV01000001">
    <property type="protein sequence ID" value="TDN56978.1"/>
    <property type="molecule type" value="Genomic_DNA"/>
</dbReference>
<reference evidence="7 8" key="1">
    <citation type="submission" date="2019-03" db="EMBL/GenBank/DDBJ databases">
        <title>Genomic Encyclopedia of Type Strains, Phase IV (KMG-IV): sequencing the most valuable type-strain genomes for metagenomic binning, comparative biology and taxonomic classification.</title>
        <authorList>
            <person name="Goeker M."/>
        </authorList>
    </citation>
    <scope>NUCLEOTIDE SEQUENCE [LARGE SCALE GENOMIC DNA]</scope>
    <source>
        <strain evidence="7 8">DSM 12121</strain>
    </source>
</reference>
<protein>
    <submittedName>
        <fullName evidence="7">TetR family transcriptional regulator</fullName>
    </submittedName>
</protein>
<dbReference type="Pfam" id="PF16925">
    <property type="entry name" value="TetR_C_13"/>
    <property type="match status" value="1"/>
</dbReference>
<dbReference type="OrthoDB" id="9809772at2"/>
<dbReference type="GO" id="GO:0003677">
    <property type="term" value="F:DNA binding"/>
    <property type="evidence" value="ECO:0007669"/>
    <property type="project" value="UniProtKB-UniRule"/>
</dbReference>
<evidence type="ECO:0000256" key="4">
    <source>
        <dbReference type="PROSITE-ProRule" id="PRU00335"/>
    </source>
</evidence>
<dbReference type="InterPro" id="IPR001647">
    <property type="entry name" value="HTH_TetR"/>
</dbReference>
<dbReference type="PANTHER" id="PTHR47506:SF6">
    <property type="entry name" value="HTH-TYPE TRANSCRIPTIONAL REPRESSOR NEMR"/>
    <property type="match status" value="1"/>
</dbReference>
<sequence>MPVGSATGPAASPPMRRKPGRPPRVDATRDTREALLRAGLGVLTEKGFVASGLDELLRRVGVPKGSFYYYFDSKEAFGAALIERYAAYFARKLDRHFLDEALSPLARLQAFVDDACTGMARHAFRRGCLVGNLGQEIAALPEAYRESLRAVLADWEGRLAGCLEAAKEAGELAASADCARLAAYFWTGWEGAVLRAKLEGGERALRLFAEGFIATLPRR</sequence>
<evidence type="ECO:0000256" key="5">
    <source>
        <dbReference type="SAM" id="MobiDB-lite"/>
    </source>
</evidence>
<feature type="domain" description="HTH tetR-type" evidence="6">
    <location>
        <begin position="29"/>
        <end position="89"/>
    </location>
</feature>
<dbReference type="Proteomes" id="UP000295129">
    <property type="component" value="Unassembled WGS sequence"/>
</dbReference>
<name>A0A4R6EHG6_9RHOO</name>
<keyword evidence="2 4" id="KW-0238">DNA-binding</keyword>
<proteinExistence type="predicted"/>
<keyword evidence="3" id="KW-0804">Transcription</keyword>
<dbReference type="InterPro" id="IPR009057">
    <property type="entry name" value="Homeodomain-like_sf"/>
</dbReference>
<feature type="region of interest" description="Disordered" evidence="5">
    <location>
        <begin position="1"/>
        <end position="29"/>
    </location>
</feature>
<evidence type="ECO:0000256" key="1">
    <source>
        <dbReference type="ARBA" id="ARBA00023015"/>
    </source>
</evidence>
<gene>
    <name evidence="7" type="ORF">C7389_101360</name>
</gene>
<evidence type="ECO:0000256" key="3">
    <source>
        <dbReference type="ARBA" id="ARBA00023163"/>
    </source>
</evidence>
<dbReference type="PROSITE" id="PS50977">
    <property type="entry name" value="HTH_TETR_2"/>
    <property type="match status" value="1"/>
</dbReference>
<accession>A0A4R6EHG6</accession>
<evidence type="ECO:0000313" key="7">
    <source>
        <dbReference type="EMBL" id="TDN56978.1"/>
    </source>
</evidence>